<proteinExistence type="predicted"/>
<feature type="transmembrane region" description="Helical" evidence="1">
    <location>
        <begin position="73"/>
        <end position="103"/>
    </location>
</feature>
<gene>
    <name evidence="2" type="ORF">EYC98_19960</name>
</gene>
<name>A0ABT3TLE1_9GAMM</name>
<feature type="transmembrane region" description="Helical" evidence="1">
    <location>
        <begin position="43"/>
        <end position="66"/>
    </location>
</feature>
<reference evidence="2" key="1">
    <citation type="submission" date="2019-02" db="EMBL/GenBank/DDBJ databases">
        <authorList>
            <person name="Li S.-H."/>
        </authorList>
    </citation>
    <scope>NUCLEOTIDE SEQUENCE</scope>
    <source>
        <strain evidence="2">IMCC14734</strain>
    </source>
</reference>
<keyword evidence="1" id="KW-1133">Transmembrane helix</keyword>
<evidence type="ECO:0000256" key="1">
    <source>
        <dbReference type="SAM" id="Phobius"/>
    </source>
</evidence>
<evidence type="ECO:0000313" key="2">
    <source>
        <dbReference type="EMBL" id="MCX2983143.1"/>
    </source>
</evidence>
<keyword evidence="1" id="KW-0812">Transmembrane</keyword>
<dbReference type="PROSITE" id="PS51257">
    <property type="entry name" value="PROKAR_LIPOPROTEIN"/>
    <property type="match status" value="1"/>
</dbReference>
<dbReference type="Proteomes" id="UP001143362">
    <property type="component" value="Unassembled WGS sequence"/>
</dbReference>
<protein>
    <submittedName>
        <fullName evidence="2">Uncharacterized protein</fullName>
    </submittedName>
</protein>
<evidence type="ECO:0000313" key="3">
    <source>
        <dbReference type="Proteomes" id="UP001143362"/>
    </source>
</evidence>
<dbReference type="RefSeq" id="WP_279247173.1">
    <property type="nucleotide sequence ID" value="NZ_SHNN01000005.1"/>
</dbReference>
<keyword evidence="1" id="KW-0472">Membrane</keyword>
<accession>A0ABT3TLE1</accession>
<dbReference type="EMBL" id="SHNN01000005">
    <property type="protein sequence ID" value="MCX2983143.1"/>
    <property type="molecule type" value="Genomic_DNA"/>
</dbReference>
<keyword evidence="3" id="KW-1185">Reference proteome</keyword>
<comment type="caution">
    <text evidence="2">The sequence shown here is derived from an EMBL/GenBank/DDBJ whole genome shotgun (WGS) entry which is preliminary data.</text>
</comment>
<organism evidence="2 3">
    <name type="scientific">Candidatus Litorirhabdus singularis</name>
    <dbReference type="NCBI Taxonomy" id="2518993"/>
    <lineage>
        <taxon>Bacteria</taxon>
        <taxon>Pseudomonadati</taxon>
        <taxon>Pseudomonadota</taxon>
        <taxon>Gammaproteobacteria</taxon>
        <taxon>Cellvibrionales</taxon>
        <taxon>Halieaceae</taxon>
        <taxon>Candidatus Litorirhabdus</taxon>
    </lineage>
</organism>
<sequence>MLPINKIFGLTLALIACYACYQTLSQTGMIYQNFTAFFESSVAMAILATAAVLLVPVSVLALAYLVNLNQRKYLILLPLSHAAILLPGFLSIVVVAIVLVWWFSKYGSTAG</sequence>